<accession>X1BFK1</accession>
<name>X1BFK1_9ZZZZ</name>
<dbReference type="AlphaFoldDB" id="X1BFK1"/>
<gene>
    <name evidence="1" type="ORF">S01H4_18574</name>
</gene>
<dbReference type="EMBL" id="BART01008243">
    <property type="protein sequence ID" value="GAG70801.1"/>
    <property type="molecule type" value="Genomic_DNA"/>
</dbReference>
<sequence>MPNQREPLTHLYYHKVLFLLSSCVQGKEKADVKMAYDKKKVQFERKDEVKPDLHDDAGDRS</sequence>
<evidence type="ECO:0000313" key="1">
    <source>
        <dbReference type="EMBL" id="GAG70801.1"/>
    </source>
</evidence>
<reference evidence="1" key="1">
    <citation type="journal article" date="2014" name="Front. Microbiol.">
        <title>High frequency of phylogenetically diverse reductive dehalogenase-homologous genes in deep subseafloor sedimentary metagenomes.</title>
        <authorList>
            <person name="Kawai M."/>
            <person name="Futagami T."/>
            <person name="Toyoda A."/>
            <person name="Takaki Y."/>
            <person name="Nishi S."/>
            <person name="Hori S."/>
            <person name="Arai W."/>
            <person name="Tsubouchi T."/>
            <person name="Morono Y."/>
            <person name="Uchiyama I."/>
            <person name="Ito T."/>
            <person name="Fujiyama A."/>
            <person name="Inagaki F."/>
            <person name="Takami H."/>
        </authorList>
    </citation>
    <scope>NUCLEOTIDE SEQUENCE</scope>
    <source>
        <strain evidence="1">Expedition CK06-06</strain>
    </source>
</reference>
<proteinExistence type="predicted"/>
<organism evidence="1">
    <name type="scientific">marine sediment metagenome</name>
    <dbReference type="NCBI Taxonomy" id="412755"/>
    <lineage>
        <taxon>unclassified sequences</taxon>
        <taxon>metagenomes</taxon>
        <taxon>ecological metagenomes</taxon>
    </lineage>
</organism>
<protein>
    <submittedName>
        <fullName evidence="1">Uncharacterized protein</fullName>
    </submittedName>
</protein>
<comment type="caution">
    <text evidence="1">The sequence shown here is derived from an EMBL/GenBank/DDBJ whole genome shotgun (WGS) entry which is preliminary data.</text>
</comment>